<sequence>MELRWQVAELVELVPGYYADDADGVPSQTLRDVRIAVQGGYLHIAHAGGSRAQIVSAPGVRRVVYEAAPDCEGTAA</sequence>
<name>A0ABN2VFQ5_9ACTN</name>
<proteinExistence type="predicted"/>
<organism evidence="1 2">
    <name type="scientific">Catenulispora yoronensis</name>
    <dbReference type="NCBI Taxonomy" id="450799"/>
    <lineage>
        <taxon>Bacteria</taxon>
        <taxon>Bacillati</taxon>
        <taxon>Actinomycetota</taxon>
        <taxon>Actinomycetes</taxon>
        <taxon>Catenulisporales</taxon>
        <taxon>Catenulisporaceae</taxon>
        <taxon>Catenulispora</taxon>
    </lineage>
</organism>
<dbReference type="EMBL" id="BAAAQN010000080">
    <property type="protein sequence ID" value="GAA2060856.1"/>
    <property type="molecule type" value="Genomic_DNA"/>
</dbReference>
<keyword evidence="2" id="KW-1185">Reference proteome</keyword>
<evidence type="ECO:0000313" key="2">
    <source>
        <dbReference type="Proteomes" id="UP001500751"/>
    </source>
</evidence>
<comment type="caution">
    <text evidence="1">The sequence shown here is derived from an EMBL/GenBank/DDBJ whole genome shotgun (WGS) entry which is preliminary data.</text>
</comment>
<dbReference type="RefSeq" id="WP_344671395.1">
    <property type="nucleotide sequence ID" value="NZ_BAAAQN010000080.1"/>
</dbReference>
<accession>A0ABN2VFQ5</accession>
<evidence type="ECO:0000313" key="1">
    <source>
        <dbReference type="EMBL" id="GAA2060856.1"/>
    </source>
</evidence>
<protein>
    <submittedName>
        <fullName evidence="1">Uncharacterized protein</fullName>
    </submittedName>
</protein>
<gene>
    <name evidence="1" type="ORF">GCM10009839_84640</name>
</gene>
<dbReference type="Proteomes" id="UP001500751">
    <property type="component" value="Unassembled WGS sequence"/>
</dbReference>
<reference evidence="1 2" key="1">
    <citation type="journal article" date="2019" name="Int. J. Syst. Evol. Microbiol.">
        <title>The Global Catalogue of Microorganisms (GCM) 10K type strain sequencing project: providing services to taxonomists for standard genome sequencing and annotation.</title>
        <authorList>
            <consortium name="The Broad Institute Genomics Platform"/>
            <consortium name="The Broad Institute Genome Sequencing Center for Infectious Disease"/>
            <person name="Wu L."/>
            <person name="Ma J."/>
        </authorList>
    </citation>
    <scope>NUCLEOTIDE SEQUENCE [LARGE SCALE GENOMIC DNA]</scope>
    <source>
        <strain evidence="1 2">JCM 16014</strain>
    </source>
</reference>